<comment type="similarity">
    <text evidence="2">Belongs to the acyltransferase 3 family.</text>
</comment>
<keyword evidence="9" id="KW-0012">Acyltransferase</keyword>
<dbReference type="GO" id="GO:0005886">
    <property type="term" value="C:plasma membrane"/>
    <property type="evidence" value="ECO:0007669"/>
    <property type="project" value="UniProtKB-SubCell"/>
</dbReference>
<gene>
    <name evidence="9" type="ORF">DWY11_15515</name>
</gene>
<keyword evidence="3" id="KW-1003">Cell membrane</keyword>
<feature type="transmembrane region" description="Helical" evidence="7">
    <location>
        <begin position="84"/>
        <end position="102"/>
    </location>
</feature>
<sequence length="318" mass="36780">MSCVDNLRAIAILLVVLGHSIIIYDPGWGIATSEIECLPFYYLKKIINVIQMPLFFSISGFCFCLSQNKSLNRKMILNKVKRLIIPYFTIAFLYMDPIKILLDVPGYKFSLNLLMQQFILFQNNGHLWYLPTLFLMFVFSAKHKYGGEVKGLFLLSFIFYLVSNNIPNYFSIKQFCQYYVFFMLGYFCCIYKNKILRKSSVGYILCAMSIIASLCLQEGELGMRIIMLLVSLMFCVGCYTIININKNSILLKLSEKSYGVYLFHSPLVYFMYMLYPNANPILMLFVNFVVCGLVSIGLLEMIKRVGLSFIIGYINRQK</sequence>
<proteinExistence type="inferred from homology"/>
<evidence type="ECO:0000256" key="7">
    <source>
        <dbReference type="SAM" id="Phobius"/>
    </source>
</evidence>
<feature type="transmembrane region" description="Helical" evidence="7">
    <location>
        <begin position="176"/>
        <end position="193"/>
    </location>
</feature>
<protein>
    <submittedName>
        <fullName evidence="9">Acyltransferase</fullName>
    </submittedName>
</protein>
<keyword evidence="9" id="KW-0808">Transferase</keyword>
<dbReference type="GO" id="GO:0016413">
    <property type="term" value="F:O-acetyltransferase activity"/>
    <property type="evidence" value="ECO:0007669"/>
    <property type="project" value="TreeGrafter"/>
</dbReference>
<keyword evidence="6 7" id="KW-0472">Membrane</keyword>
<feature type="transmembrane region" description="Helical" evidence="7">
    <location>
        <begin position="7"/>
        <end position="26"/>
    </location>
</feature>
<comment type="subcellular location">
    <subcellularLocation>
        <location evidence="1">Cell membrane</location>
        <topology evidence="1">Multi-pass membrane protein</topology>
    </subcellularLocation>
</comment>
<reference evidence="9 10" key="1">
    <citation type="submission" date="2018-08" db="EMBL/GenBank/DDBJ databases">
        <title>A genome reference for cultivated species of the human gut microbiota.</title>
        <authorList>
            <person name="Zou Y."/>
            <person name="Xue W."/>
            <person name="Luo G."/>
        </authorList>
    </citation>
    <scope>NUCLEOTIDE SEQUENCE [LARGE SCALE GENOMIC DNA]</scope>
    <source>
        <strain evidence="9 10">AF24-12</strain>
    </source>
</reference>
<dbReference type="PANTHER" id="PTHR40074:SF2">
    <property type="entry name" value="O-ACETYLTRANSFERASE WECH"/>
    <property type="match status" value="1"/>
</dbReference>
<dbReference type="Pfam" id="PF01757">
    <property type="entry name" value="Acyl_transf_3"/>
    <property type="match status" value="1"/>
</dbReference>
<feature type="transmembrane region" description="Helical" evidence="7">
    <location>
        <begin position="281"/>
        <end position="299"/>
    </location>
</feature>
<feature type="transmembrane region" description="Helical" evidence="7">
    <location>
        <begin position="257"/>
        <end position="275"/>
    </location>
</feature>
<evidence type="ECO:0000313" key="10">
    <source>
        <dbReference type="Proteomes" id="UP000283872"/>
    </source>
</evidence>
<evidence type="ECO:0000256" key="6">
    <source>
        <dbReference type="ARBA" id="ARBA00023136"/>
    </source>
</evidence>
<feature type="transmembrane region" description="Helical" evidence="7">
    <location>
        <begin position="114"/>
        <end position="139"/>
    </location>
</feature>
<dbReference type="EMBL" id="QRVA01000073">
    <property type="protein sequence ID" value="RGS10030.1"/>
    <property type="molecule type" value="Genomic_DNA"/>
</dbReference>
<evidence type="ECO:0000256" key="4">
    <source>
        <dbReference type="ARBA" id="ARBA00022692"/>
    </source>
</evidence>
<dbReference type="Proteomes" id="UP000283872">
    <property type="component" value="Unassembled WGS sequence"/>
</dbReference>
<feature type="transmembrane region" description="Helical" evidence="7">
    <location>
        <begin position="225"/>
        <end position="245"/>
    </location>
</feature>
<dbReference type="InterPro" id="IPR002656">
    <property type="entry name" value="Acyl_transf_3_dom"/>
</dbReference>
<evidence type="ECO:0000256" key="3">
    <source>
        <dbReference type="ARBA" id="ARBA00022475"/>
    </source>
</evidence>
<feature type="domain" description="Acyltransferase 3" evidence="8">
    <location>
        <begin position="3"/>
        <end position="296"/>
    </location>
</feature>
<keyword evidence="4 7" id="KW-0812">Transmembrane</keyword>
<comment type="caution">
    <text evidence="9">The sequence shown here is derived from an EMBL/GenBank/DDBJ whole genome shotgun (WGS) entry which is preliminary data.</text>
</comment>
<evidence type="ECO:0000256" key="2">
    <source>
        <dbReference type="ARBA" id="ARBA00007400"/>
    </source>
</evidence>
<dbReference type="AlphaFoldDB" id="A0A3E5DHX1"/>
<feature type="transmembrane region" description="Helical" evidence="7">
    <location>
        <begin position="46"/>
        <end position="64"/>
    </location>
</feature>
<evidence type="ECO:0000313" key="9">
    <source>
        <dbReference type="EMBL" id="RGS10030.1"/>
    </source>
</evidence>
<dbReference type="PANTHER" id="PTHR40074">
    <property type="entry name" value="O-ACETYLTRANSFERASE WECH"/>
    <property type="match status" value="1"/>
</dbReference>
<evidence type="ECO:0000256" key="1">
    <source>
        <dbReference type="ARBA" id="ARBA00004651"/>
    </source>
</evidence>
<evidence type="ECO:0000256" key="5">
    <source>
        <dbReference type="ARBA" id="ARBA00022989"/>
    </source>
</evidence>
<feature type="transmembrane region" description="Helical" evidence="7">
    <location>
        <begin position="200"/>
        <end position="219"/>
    </location>
</feature>
<name>A0A3E5DHX1_9BACT</name>
<evidence type="ECO:0000259" key="8">
    <source>
        <dbReference type="Pfam" id="PF01757"/>
    </source>
</evidence>
<accession>A0A3E5DHX1</accession>
<organism evidence="9 10">
    <name type="scientific">Segatella copri</name>
    <dbReference type="NCBI Taxonomy" id="165179"/>
    <lineage>
        <taxon>Bacteria</taxon>
        <taxon>Pseudomonadati</taxon>
        <taxon>Bacteroidota</taxon>
        <taxon>Bacteroidia</taxon>
        <taxon>Bacteroidales</taxon>
        <taxon>Prevotellaceae</taxon>
        <taxon>Segatella</taxon>
    </lineage>
</organism>
<keyword evidence="5 7" id="KW-1133">Transmembrane helix</keyword>
<dbReference type="GO" id="GO:0009246">
    <property type="term" value="P:enterobacterial common antigen biosynthetic process"/>
    <property type="evidence" value="ECO:0007669"/>
    <property type="project" value="TreeGrafter"/>
</dbReference>
<feature type="transmembrane region" description="Helical" evidence="7">
    <location>
        <begin position="151"/>
        <end position="170"/>
    </location>
</feature>